<evidence type="ECO:0000313" key="6">
    <source>
        <dbReference type="Proteomes" id="UP001162156"/>
    </source>
</evidence>
<proteinExistence type="predicted"/>
<name>A0AAV8ZK83_9CUCU</name>
<organism evidence="5 6">
    <name type="scientific">Rhamnusium bicolor</name>
    <dbReference type="NCBI Taxonomy" id="1586634"/>
    <lineage>
        <taxon>Eukaryota</taxon>
        <taxon>Metazoa</taxon>
        <taxon>Ecdysozoa</taxon>
        <taxon>Arthropoda</taxon>
        <taxon>Hexapoda</taxon>
        <taxon>Insecta</taxon>
        <taxon>Pterygota</taxon>
        <taxon>Neoptera</taxon>
        <taxon>Endopterygota</taxon>
        <taxon>Coleoptera</taxon>
        <taxon>Polyphaga</taxon>
        <taxon>Cucujiformia</taxon>
        <taxon>Chrysomeloidea</taxon>
        <taxon>Cerambycidae</taxon>
        <taxon>Lepturinae</taxon>
        <taxon>Rhagiini</taxon>
        <taxon>Rhamnusium</taxon>
    </lineage>
</organism>
<keyword evidence="6" id="KW-1185">Reference proteome</keyword>
<sequence length="282" mass="32430">MKAVIFMAVFVILEALHCDKEFNYYDDYGNGFDITCQGISEKFVHLLENITITNEISLTIENSTLTNISSNLFRNVRNIRCLYLENSTFNFSRMQSVFETLKKLEHLIVVNTKFFVNRYTFAGLSMLKELILSNNNLEEVEIGSFEHLPRVKYLQLTNNKIADMKNLPLCELNALRYLNLSNNAISSLEEVHFYCRKPTKVVDLNLNNENYLLNISKPDYFSVTDISFQLFSIDLSYNNISKLGHSLADLSNLKVLNLEGNRLVKITNKELHSLGNLKKGLS</sequence>
<evidence type="ECO:0000256" key="3">
    <source>
        <dbReference type="ARBA" id="ARBA00022737"/>
    </source>
</evidence>
<dbReference type="EMBL" id="JANEYF010001211">
    <property type="protein sequence ID" value="KAJ8965565.1"/>
    <property type="molecule type" value="Genomic_DNA"/>
</dbReference>
<comment type="caution">
    <text evidence="5">The sequence shown here is derived from an EMBL/GenBank/DDBJ whole genome shotgun (WGS) entry which is preliminary data.</text>
</comment>
<protein>
    <submittedName>
        <fullName evidence="5">Uncharacterized protein</fullName>
    </submittedName>
</protein>
<dbReference type="PANTHER" id="PTHR24373">
    <property type="entry name" value="SLIT RELATED LEUCINE-RICH REPEAT NEURONAL PROTEIN"/>
    <property type="match status" value="1"/>
</dbReference>
<dbReference type="PRINTS" id="PR00019">
    <property type="entry name" value="LEURICHRPT"/>
</dbReference>
<evidence type="ECO:0000256" key="1">
    <source>
        <dbReference type="ARBA" id="ARBA00022614"/>
    </source>
</evidence>
<evidence type="ECO:0000256" key="2">
    <source>
        <dbReference type="ARBA" id="ARBA00022729"/>
    </source>
</evidence>
<evidence type="ECO:0000313" key="5">
    <source>
        <dbReference type="EMBL" id="KAJ8965565.1"/>
    </source>
</evidence>
<dbReference type="Gene3D" id="3.80.10.10">
    <property type="entry name" value="Ribonuclease Inhibitor"/>
    <property type="match status" value="1"/>
</dbReference>
<evidence type="ECO:0000256" key="4">
    <source>
        <dbReference type="SAM" id="SignalP"/>
    </source>
</evidence>
<dbReference type="Pfam" id="PF13855">
    <property type="entry name" value="LRR_8"/>
    <property type="match status" value="1"/>
</dbReference>
<dbReference type="InterPro" id="IPR003591">
    <property type="entry name" value="Leu-rich_rpt_typical-subtyp"/>
</dbReference>
<reference evidence="5" key="1">
    <citation type="journal article" date="2023" name="Insect Mol. Biol.">
        <title>Genome sequencing provides insights into the evolution of gene families encoding plant cell wall-degrading enzymes in longhorned beetles.</title>
        <authorList>
            <person name="Shin N.R."/>
            <person name="Okamura Y."/>
            <person name="Kirsch R."/>
            <person name="Pauchet Y."/>
        </authorList>
    </citation>
    <scope>NUCLEOTIDE SEQUENCE</scope>
    <source>
        <strain evidence="5">RBIC_L_NR</strain>
    </source>
</reference>
<dbReference type="SMART" id="SM00369">
    <property type="entry name" value="LRR_TYP"/>
    <property type="match status" value="4"/>
</dbReference>
<keyword evidence="2 4" id="KW-0732">Signal</keyword>
<gene>
    <name evidence="5" type="ORF">NQ314_004024</name>
</gene>
<accession>A0AAV8ZK83</accession>
<dbReference type="Pfam" id="PF00560">
    <property type="entry name" value="LRR_1"/>
    <property type="match status" value="2"/>
</dbReference>
<dbReference type="AlphaFoldDB" id="A0AAV8ZK83"/>
<keyword evidence="1" id="KW-0433">Leucine-rich repeat</keyword>
<dbReference type="Proteomes" id="UP001162156">
    <property type="component" value="Unassembled WGS sequence"/>
</dbReference>
<keyword evidence="3" id="KW-0677">Repeat</keyword>
<dbReference type="PROSITE" id="PS51450">
    <property type="entry name" value="LRR"/>
    <property type="match status" value="2"/>
</dbReference>
<feature type="chain" id="PRO_5043406816" evidence="4">
    <location>
        <begin position="16"/>
        <end position="282"/>
    </location>
</feature>
<dbReference type="SUPFAM" id="SSF52058">
    <property type="entry name" value="L domain-like"/>
    <property type="match status" value="1"/>
</dbReference>
<dbReference type="PANTHER" id="PTHR24373:SF393">
    <property type="entry name" value="PROTEIN SLIT-LIKE PROTEIN"/>
    <property type="match status" value="1"/>
</dbReference>
<dbReference type="InterPro" id="IPR032675">
    <property type="entry name" value="LRR_dom_sf"/>
</dbReference>
<dbReference type="InterPro" id="IPR050328">
    <property type="entry name" value="Dev_Immune_Receptor"/>
</dbReference>
<dbReference type="InterPro" id="IPR001611">
    <property type="entry name" value="Leu-rich_rpt"/>
</dbReference>
<feature type="signal peptide" evidence="4">
    <location>
        <begin position="1"/>
        <end position="15"/>
    </location>
</feature>